<keyword evidence="1" id="KW-1133">Transmembrane helix</keyword>
<gene>
    <name evidence="2" type="ORF">WBA_LOCUS2231</name>
</gene>
<dbReference type="AlphaFoldDB" id="A0A3P7FHC0"/>
<evidence type="ECO:0000313" key="3">
    <source>
        <dbReference type="Proteomes" id="UP000270924"/>
    </source>
</evidence>
<dbReference type="InParanoid" id="A0A3P7FHC0"/>
<accession>A0A3P7FHC0</accession>
<evidence type="ECO:0000256" key="1">
    <source>
        <dbReference type="SAM" id="Phobius"/>
    </source>
</evidence>
<keyword evidence="1" id="KW-0472">Membrane</keyword>
<dbReference type="Proteomes" id="UP000270924">
    <property type="component" value="Unassembled WGS sequence"/>
</dbReference>
<evidence type="ECO:0000313" key="2">
    <source>
        <dbReference type="EMBL" id="VDM08845.1"/>
    </source>
</evidence>
<reference evidence="2 3" key="1">
    <citation type="submission" date="2018-11" db="EMBL/GenBank/DDBJ databases">
        <authorList>
            <consortium name="Pathogen Informatics"/>
        </authorList>
    </citation>
    <scope>NUCLEOTIDE SEQUENCE [LARGE SCALE GENOMIC DNA]</scope>
</reference>
<sequence length="42" mass="4583">MTFGMLMIMIVVVMKIMVITSIKAVTGSSLMSFLLIPVSSNF</sequence>
<name>A0A3P7FHC0_WUCBA</name>
<feature type="transmembrane region" description="Helical" evidence="1">
    <location>
        <begin position="6"/>
        <end position="36"/>
    </location>
</feature>
<keyword evidence="1" id="KW-0812">Transmembrane</keyword>
<dbReference type="EMBL" id="UYWW01000579">
    <property type="protein sequence ID" value="VDM08845.1"/>
    <property type="molecule type" value="Genomic_DNA"/>
</dbReference>
<proteinExistence type="predicted"/>
<protein>
    <submittedName>
        <fullName evidence="2">Uncharacterized protein</fullName>
    </submittedName>
</protein>
<organism evidence="2 3">
    <name type="scientific">Wuchereria bancrofti</name>
    <dbReference type="NCBI Taxonomy" id="6293"/>
    <lineage>
        <taxon>Eukaryota</taxon>
        <taxon>Metazoa</taxon>
        <taxon>Ecdysozoa</taxon>
        <taxon>Nematoda</taxon>
        <taxon>Chromadorea</taxon>
        <taxon>Rhabditida</taxon>
        <taxon>Spirurina</taxon>
        <taxon>Spiruromorpha</taxon>
        <taxon>Filarioidea</taxon>
        <taxon>Onchocercidae</taxon>
        <taxon>Wuchereria</taxon>
    </lineage>
</organism>
<keyword evidence="3" id="KW-1185">Reference proteome</keyword>